<sequence length="599" mass="65353">MGSSSRIPSPHALGAGGSRRQQAVDFLARFGLHFDFDKIFEPPDVDLMRPNGGKYPGVSTEVDRSLADPDISTDVPATNPTDTPDSNPLAANEILNFDGEAALRAEKAAEPTITEPHSIWINLDEGDNRKQVHKKSILRTLSDPTLDVDSAKSHDRLLRIRCFSIGGDHWDRSAPKPHDKTADEHLLKLEGVFATLLAVNQKQVSLAVLQCTILKSNKTNPPTYHDAVPIAEIGIPSAQYTVTGQIYSMIPFITSADSISWAWDTNYAFESSKTKQTNSNLPARRRHLNICVDGRLVVPLSSPEFMPARVVLEDIGGDILPDVAEAVETTWVFSESQLQQIKAELLARVQDSEMRSRIPVYGPIKDGRFPYEAHLELEDGVFMQTSHLLPSVQAPGAKDGRRKCLPCGKEVAGPEDNLISPVSTDYPCGFCGMSSTTGGRCVISIRSGKAISTCSEGYDFQMAAASKSSLSKPCTNVPVGCSLCSDTHWKYNMQAHLCDAHPNWKLTVSDQVRAVFEPKITITRSEERALGVPDMPPTAQPLPENAEICPGNKRPATESLAGTPRRPRVRRTSQTRVGQTEEGDLDTVSDSEAGSDFEG</sequence>
<dbReference type="AlphaFoldDB" id="A0AAW0ARH1"/>
<evidence type="ECO:0000313" key="3">
    <source>
        <dbReference type="Proteomes" id="UP001362999"/>
    </source>
</evidence>
<name>A0AAW0ARH1_9AGAR</name>
<feature type="region of interest" description="Disordered" evidence="1">
    <location>
        <begin position="50"/>
        <end position="87"/>
    </location>
</feature>
<evidence type="ECO:0000256" key="1">
    <source>
        <dbReference type="SAM" id="MobiDB-lite"/>
    </source>
</evidence>
<gene>
    <name evidence="2" type="ORF">R3P38DRAFT_3569598</name>
</gene>
<dbReference type="Proteomes" id="UP001362999">
    <property type="component" value="Unassembled WGS sequence"/>
</dbReference>
<feature type="compositionally biased region" description="Acidic residues" evidence="1">
    <location>
        <begin position="581"/>
        <end position="599"/>
    </location>
</feature>
<reference evidence="2 3" key="1">
    <citation type="journal article" date="2024" name="J Genomics">
        <title>Draft genome sequencing and assembly of Favolaschia claudopus CIRM-BRFM 2984 isolated from oak limbs.</title>
        <authorList>
            <person name="Navarro D."/>
            <person name="Drula E."/>
            <person name="Chaduli D."/>
            <person name="Cazenave R."/>
            <person name="Ahrendt S."/>
            <person name="Wang J."/>
            <person name="Lipzen A."/>
            <person name="Daum C."/>
            <person name="Barry K."/>
            <person name="Grigoriev I.V."/>
            <person name="Favel A."/>
            <person name="Rosso M.N."/>
            <person name="Martin F."/>
        </authorList>
    </citation>
    <scope>NUCLEOTIDE SEQUENCE [LARGE SCALE GENOMIC DNA]</scope>
    <source>
        <strain evidence="2 3">CIRM-BRFM 2984</strain>
    </source>
</reference>
<feature type="compositionally biased region" description="Polar residues" evidence="1">
    <location>
        <begin position="75"/>
        <end position="86"/>
    </location>
</feature>
<dbReference type="EMBL" id="JAWWNJ010000052">
    <property type="protein sequence ID" value="KAK7016009.1"/>
    <property type="molecule type" value="Genomic_DNA"/>
</dbReference>
<protein>
    <submittedName>
        <fullName evidence="2">Uncharacterized protein</fullName>
    </submittedName>
</protein>
<keyword evidence="3" id="KW-1185">Reference proteome</keyword>
<organism evidence="2 3">
    <name type="scientific">Favolaschia claudopus</name>
    <dbReference type="NCBI Taxonomy" id="2862362"/>
    <lineage>
        <taxon>Eukaryota</taxon>
        <taxon>Fungi</taxon>
        <taxon>Dikarya</taxon>
        <taxon>Basidiomycota</taxon>
        <taxon>Agaricomycotina</taxon>
        <taxon>Agaricomycetes</taxon>
        <taxon>Agaricomycetidae</taxon>
        <taxon>Agaricales</taxon>
        <taxon>Marasmiineae</taxon>
        <taxon>Mycenaceae</taxon>
        <taxon>Favolaschia</taxon>
    </lineage>
</organism>
<feature type="region of interest" description="Disordered" evidence="1">
    <location>
        <begin position="531"/>
        <end position="599"/>
    </location>
</feature>
<evidence type="ECO:0000313" key="2">
    <source>
        <dbReference type="EMBL" id="KAK7016009.1"/>
    </source>
</evidence>
<proteinExistence type="predicted"/>
<comment type="caution">
    <text evidence="2">The sequence shown here is derived from an EMBL/GenBank/DDBJ whole genome shotgun (WGS) entry which is preliminary data.</text>
</comment>
<accession>A0AAW0ARH1</accession>